<dbReference type="AlphaFoldDB" id="A0A1M2VEE3"/>
<name>A0A1M2VEE3_TRAPU</name>
<evidence type="ECO:0000256" key="1">
    <source>
        <dbReference type="SAM" id="MobiDB-lite"/>
    </source>
</evidence>
<dbReference type="Proteomes" id="UP000184267">
    <property type="component" value="Unassembled WGS sequence"/>
</dbReference>
<protein>
    <submittedName>
        <fullName evidence="2">Uncharacterized protein</fullName>
    </submittedName>
</protein>
<comment type="caution">
    <text evidence="2">The sequence shown here is derived from an EMBL/GenBank/DDBJ whole genome shotgun (WGS) entry which is preliminary data.</text>
</comment>
<sequence>MAPSKKTQAPNRVAANYLAYGPRGLSTALQNLDPEQRLRLAKSSQKIGKVLGEMPVIDVLPTSPGTESVISTVRSFDTRPLNVQKKGKKAKKNAPPPAPVLRYRLPPTRPWDILVEDARESSLAPPRPIPAALNLSSPSRIIDNPRMSVYHNGFRK</sequence>
<dbReference type="EMBL" id="MNAD01001364">
    <property type="protein sequence ID" value="OJT05965.1"/>
    <property type="molecule type" value="Genomic_DNA"/>
</dbReference>
<gene>
    <name evidence="2" type="ORF">TRAPUB_3152</name>
</gene>
<evidence type="ECO:0000313" key="3">
    <source>
        <dbReference type="Proteomes" id="UP000184267"/>
    </source>
</evidence>
<proteinExistence type="predicted"/>
<keyword evidence="3" id="KW-1185">Reference proteome</keyword>
<evidence type="ECO:0000313" key="2">
    <source>
        <dbReference type="EMBL" id="OJT05965.1"/>
    </source>
</evidence>
<feature type="region of interest" description="Disordered" evidence="1">
    <location>
        <begin position="80"/>
        <end position="102"/>
    </location>
</feature>
<accession>A0A1M2VEE3</accession>
<reference evidence="2 3" key="1">
    <citation type="submission" date="2016-10" db="EMBL/GenBank/DDBJ databases">
        <title>Genome sequence of the basidiomycete white-rot fungus Trametes pubescens.</title>
        <authorList>
            <person name="Makela M.R."/>
            <person name="Granchi Z."/>
            <person name="Peng M."/>
            <person name="De Vries R.P."/>
            <person name="Grigoriev I."/>
            <person name="Riley R."/>
            <person name="Hilden K."/>
        </authorList>
    </citation>
    <scope>NUCLEOTIDE SEQUENCE [LARGE SCALE GENOMIC DNA]</scope>
    <source>
        <strain evidence="2 3">FBCC735</strain>
    </source>
</reference>
<dbReference type="OrthoDB" id="3232670at2759"/>
<organism evidence="2 3">
    <name type="scientific">Trametes pubescens</name>
    <name type="common">White-rot fungus</name>
    <dbReference type="NCBI Taxonomy" id="154538"/>
    <lineage>
        <taxon>Eukaryota</taxon>
        <taxon>Fungi</taxon>
        <taxon>Dikarya</taxon>
        <taxon>Basidiomycota</taxon>
        <taxon>Agaricomycotina</taxon>
        <taxon>Agaricomycetes</taxon>
        <taxon>Polyporales</taxon>
        <taxon>Polyporaceae</taxon>
        <taxon>Trametes</taxon>
    </lineage>
</organism>